<proteinExistence type="predicted"/>
<dbReference type="PANTHER" id="PTHR31286">
    <property type="entry name" value="GLYCINE-RICH CELL WALL STRUCTURAL PROTEIN 1.8-LIKE"/>
    <property type="match status" value="1"/>
</dbReference>
<protein>
    <submittedName>
        <fullName evidence="2">Zinc knuckle CX2CX4HX4C</fullName>
    </submittedName>
</protein>
<evidence type="ECO:0000313" key="3">
    <source>
        <dbReference type="Proteomes" id="UP000245207"/>
    </source>
</evidence>
<dbReference type="Proteomes" id="UP000245207">
    <property type="component" value="Unassembled WGS sequence"/>
</dbReference>
<dbReference type="PANTHER" id="PTHR31286:SF99">
    <property type="entry name" value="DUF4283 DOMAIN-CONTAINING PROTEIN"/>
    <property type="match status" value="1"/>
</dbReference>
<dbReference type="EMBL" id="PKPP01001675">
    <property type="protein sequence ID" value="PWA80771.1"/>
    <property type="molecule type" value="Genomic_DNA"/>
</dbReference>
<evidence type="ECO:0000256" key="1">
    <source>
        <dbReference type="SAM" id="MobiDB-lite"/>
    </source>
</evidence>
<organism evidence="2 3">
    <name type="scientific">Artemisia annua</name>
    <name type="common">Sweet wormwood</name>
    <dbReference type="NCBI Taxonomy" id="35608"/>
    <lineage>
        <taxon>Eukaryota</taxon>
        <taxon>Viridiplantae</taxon>
        <taxon>Streptophyta</taxon>
        <taxon>Embryophyta</taxon>
        <taxon>Tracheophyta</taxon>
        <taxon>Spermatophyta</taxon>
        <taxon>Magnoliopsida</taxon>
        <taxon>eudicotyledons</taxon>
        <taxon>Gunneridae</taxon>
        <taxon>Pentapetalae</taxon>
        <taxon>asterids</taxon>
        <taxon>campanulids</taxon>
        <taxon>Asterales</taxon>
        <taxon>Asteraceae</taxon>
        <taxon>Asteroideae</taxon>
        <taxon>Anthemideae</taxon>
        <taxon>Artemisiinae</taxon>
        <taxon>Artemisia</taxon>
    </lineage>
</organism>
<name>A0A2U1P4S8_ARTAN</name>
<feature type="region of interest" description="Disordered" evidence="1">
    <location>
        <begin position="1"/>
        <end position="38"/>
    </location>
</feature>
<dbReference type="InterPro" id="IPR040256">
    <property type="entry name" value="At4g02000-like"/>
</dbReference>
<keyword evidence="3" id="KW-1185">Reference proteome</keyword>
<sequence>MRGLTGSDGGSSLGVKNHGKSHVVSKDDSDVNANNKSKIPVNGSNEVYARANVSLGSNVIRDIPVAFVDNLVLNPDKGKSNVLGKADSDKNMNVGGVNNQWPSLSETVKHVGSKGDGGLQNKNCDTVMTENFVSKDVSFASAFKWLTGLASRIGNPIIMDRITTSMCEKAYGRASFARVLIEVDASTDLVENIEVCYEKLGKSMNLKVEYAWRPPLCTLCKVFGHELKNCRSRVVTVDEEKEKEVAKNAGANNVSTVKIDGSNNNGEEWQEASKVNRNGATTSRSYGQQDSGYFLNRGGFNGRGRGGMQGRGGFTQRGGNENYNVKYVPAENSGRKIDDGLVMEGKAKNNLMNKEKGISGVNENNGQTKTKNVTSVKNSFDVLAKEGVDSVDSVDVGSDEWVQMRSKFDLACELVLKLRIS</sequence>
<reference evidence="2 3" key="1">
    <citation type="journal article" date="2018" name="Mol. Plant">
        <title>The genome of Artemisia annua provides insight into the evolution of Asteraceae family and artemisinin biosynthesis.</title>
        <authorList>
            <person name="Shen Q."/>
            <person name="Zhang L."/>
            <person name="Liao Z."/>
            <person name="Wang S."/>
            <person name="Yan T."/>
            <person name="Shi P."/>
            <person name="Liu M."/>
            <person name="Fu X."/>
            <person name="Pan Q."/>
            <person name="Wang Y."/>
            <person name="Lv Z."/>
            <person name="Lu X."/>
            <person name="Zhang F."/>
            <person name="Jiang W."/>
            <person name="Ma Y."/>
            <person name="Chen M."/>
            <person name="Hao X."/>
            <person name="Li L."/>
            <person name="Tang Y."/>
            <person name="Lv G."/>
            <person name="Zhou Y."/>
            <person name="Sun X."/>
            <person name="Brodelius P.E."/>
            <person name="Rose J.K.C."/>
            <person name="Tang K."/>
        </authorList>
    </citation>
    <scope>NUCLEOTIDE SEQUENCE [LARGE SCALE GENOMIC DNA]</scope>
    <source>
        <strain evidence="3">cv. Huhao1</strain>
        <tissue evidence="2">Leaf</tissue>
    </source>
</reference>
<gene>
    <name evidence="2" type="ORF">CTI12_AA086270</name>
</gene>
<accession>A0A2U1P4S8</accession>
<feature type="compositionally biased region" description="Gly residues" evidence="1">
    <location>
        <begin position="1"/>
        <end position="12"/>
    </location>
</feature>
<comment type="caution">
    <text evidence="2">The sequence shown here is derived from an EMBL/GenBank/DDBJ whole genome shotgun (WGS) entry which is preliminary data.</text>
</comment>
<dbReference type="AlphaFoldDB" id="A0A2U1P4S8"/>
<evidence type="ECO:0000313" key="2">
    <source>
        <dbReference type="EMBL" id="PWA80771.1"/>
    </source>
</evidence>